<comment type="caution">
    <text evidence="1">The sequence shown here is derived from an EMBL/GenBank/DDBJ whole genome shotgun (WGS) entry which is preliminary data.</text>
</comment>
<sequence>MQQYSRIVGRVSILEVDPFMQAVMNKAPANERIAAIGLLQGGSRGSQARLIVREDPVPYRQIFE</sequence>
<organism evidence="1 2">
    <name type="scientific">Phytophthora infestans</name>
    <name type="common">Potato late blight agent</name>
    <name type="synonym">Botrytis infestans</name>
    <dbReference type="NCBI Taxonomy" id="4787"/>
    <lineage>
        <taxon>Eukaryota</taxon>
        <taxon>Sar</taxon>
        <taxon>Stramenopiles</taxon>
        <taxon>Oomycota</taxon>
        <taxon>Peronosporomycetes</taxon>
        <taxon>Peronosporales</taxon>
        <taxon>Peronosporaceae</taxon>
        <taxon>Phytophthora</taxon>
    </lineage>
</organism>
<gene>
    <name evidence="1" type="ORF">GN958_ATG00833</name>
</gene>
<dbReference type="EMBL" id="JAACNO010000105">
    <property type="protein sequence ID" value="KAF4149894.1"/>
    <property type="molecule type" value="Genomic_DNA"/>
</dbReference>
<proteinExistence type="predicted"/>
<name>A0A8S9VEK3_PHYIN</name>
<protein>
    <submittedName>
        <fullName evidence="1">Uncharacterized protein</fullName>
    </submittedName>
</protein>
<evidence type="ECO:0000313" key="2">
    <source>
        <dbReference type="Proteomes" id="UP000704712"/>
    </source>
</evidence>
<accession>A0A8S9VEK3</accession>
<evidence type="ECO:0000313" key="1">
    <source>
        <dbReference type="EMBL" id="KAF4149894.1"/>
    </source>
</evidence>
<dbReference type="AlphaFoldDB" id="A0A8S9VEK3"/>
<dbReference type="Proteomes" id="UP000704712">
    <property type="component" value="Unassembled WGS sequence"/>
</dbReference>
<reference evidence="1" key="1">
    <citation type="submission" date="2020-03" db="EMBL/GenBank/DDBJ databases">
        <title>Hybrid Assembly of Korean Phytophthora infestans isolates.</title>
        <authorList>
            <person name="Prokchorchik M."/>
            <person name="Lee Y."/>
            <person name="Seo J."/>
            <person name="Cho J.-H."/>
            <person name="Park Y.-E."/>
            <person name="Jang D.-C."/>
            <person name="Im J.-S."/>
            <person name="Choi J.-G."/>
            <person name="Park H.-J."/>
            <person name="Lee G.-B."/>
            <person name="Lee Y.-G."/>
            <person name="Hong S.-Y."/>
            <person name="Cho K."/>
            <person name="Sohn K.H."/>
        </authorList>
    </citation>
    <scope>NUCLEOTIDE SEQUENCE</scope>
    <source>
        <strain evidence="1">KR_2_A2</strain>
    </source>
</reference>